<evidence type="ECO:0000256" key="6">
    <source>
        <dbReference type="ARBA" id="ARBA00022826"/>
    </source>
</evidence>
<evidence type="ECO:0000256" key="10">
    <source>
        <dbReference type="ARBA" id="ARBA00023136"/>
    </source>
</evidence>
<gene>
    <name evidence="18" type="ORF">L3Y34_011210</name>
</gene>
<dbReference type="PANTHER" id="PTHR11003">
    <property type="entry name" value="POTASSIUM CHANNEL, SUBFAMILY K"/>
    <property type="match status" value="1"/>
</dbReference>
<feature type="domain" description="Potassium channel" evidence="17">
    <location>
        <begin position="357"/>
        <end position="429"/>
    </location>
</feature>
<dbReference type="FunFam" id="1.10.287.70:FF:000332">
    <property type="entry name" value="TWiK family of potassium channels protein 12"/>
    <property type="match status" value="1"/>
</dbReference>
<keyword evidence="3 14" id="KW-0813">Transport</keyword>
<evidence type="ECO:0000256" key="14">
    <source>
        <dbReference type="RuleBase" id="RU003857"/>
    </source>
</evidence>
<evidence type="ECO:0000256" key="11">
    <source>
        <dbReference type="ARBA" id="ARBA00023180"/>
    </source>
</evidence>
<feature type="transmembrane region" description="Helical" evidence="16">
    <location>
        <begin position="349"/>
        <end position="369"/>
    </location>
</feature>
<dbReference type="AlphaFoldDB" id="A0AAE8ZSB3"/>
<keyword evidence="7" id="KW-0630">Potassium</keyword>
<dbReference type="Gene3D" id="1.10.287.70">
    <property type="match status" value="1"/>
</dbReference>
<evidence type="ECO:0000256" key="15">
    <source>
        <dbReference type="SAM" id="MobiDB-lite"/>
    </source>
</evidence>
<evidence type="ECO:0000256" key="4">
    <source>
        <dbReference type="ARBA" id="ARBA00022538"/>
    </source>
</evidence>
<organism evidence="18 19">
    <name type="scientific">Caenorhabditis briggsae</name>
    <dbReference type="NCBI Taxonomy" id="6238"/>
    <lineage>
        <taxon>Eukaryota</taxon>
        <taxon>Metazoa</taxon>
        <taxon>Ecdysozoa</taxon>
        <taxon>Nematoda</taxon>
        <taxon>Chromadorea</taxon>
        <taxon>Rhabditida</taxon>
        <taxon>Rhabditina</taxon>
        <taxon>Rhabditomorpha</taxon>
        <taxon>Rhabditoidea</taxon>
        <taxon>Rhabditidae</taxon>
        <taxon>Peloderinae</taxon>
        <taxon>Caenorhabditis</taxon>
    </lineage>
</organism>
<evidence type="ECO:0000313" key="19">
    <source>
        <dbReference type="Proteomes" id="UP000827892"/>
    </source>
</evidence>
<name>A0AAE8ZSB3_CAEBR</name>
<protein>
    <recommendedName>
        <fullName evidence="13">TWiK family of potassium channels protein 12</fullName>
    </recommendedName>
</protein>
<feature type="transmembrane region" description="Helical" evidence="16">
    <location>
        <begin position="160"/>
        <end position="185"/>
    </location>
</feature>
<evidence type="ECO:0000256" key="2">
    <source>
        <dbReference type="ARBA" id="ARBA00006666"/>
    </source>
</evidence>
<keyword evidence="10 16" id="KW-0472">Membrane</keyword>
<keyword evidence="4" id="KW-0633">Potassium transport</keyword>
<evidence type="ECO:0000313" key="18">
    <source>
        <dbReference type="EMBL" id="ULT81174.1"/>
    </source>
</evidence>
<dbReference type="SUPFAM" id="SSF81324">
    <property type="entry name" value="Voltage-gated potassium channels"/>
    <property type="match status" value="2"/>
</dbReference>
<accession>A0AAE8ZSB3</accession>
<dbReference type="GO" id="GO:0016020">
    <property type="term" value="C:membrane"/>
    <property type="evidence" value="ECO:0007669"/>
    <property type="project" value="UniProtKB-SubCell"/>
</dbReference>
<evidence type="ECO:0000256" key="13">
    <source>
        <dbReference type="ARBA" id="ARBA00068445"/>
    </source>
</evidence>
<dbReference type="PRINTS" id="PR01333">
    <property type="entry name" value="2POREKCHANEL"/>
</dbReference>
<evidence type="ECO:0000256" key="3">
    <source>
        <dbReference type="ARBA" id="ARBA00022448"/>
    </source>
</evidence>
<keyword evidence="11" id="KW-0325">Glycoprotein</keyword>
<evidence type="ECO:0000256" key="12">
    <source>
        <dbReference type="ARBA" id="ARBA00023303"/>
    </source>
</evidence>
<feature type="transmembrane region" description="Helical" evidence="16">
    <location>
        <begin position="288"/>
        <end position="308"/>
    </location>
</feature>
<evidence type="ECO:0000256" key="8">
    <source>
        <dbReference type="ARBA" id="ARBA00022989"/>
    </source>
</evidence>
<feature type="domain" description="Potassium channel" evidence="17">
    <location>
        <begin position="248"/>
        <end position="313"/>
    </location>
</feature>
<feature type="transmembrane region" description="Helical" evidence="16">
    <location>
        <begin position="406"/>
        <end position="426"/>
    </location>
</feature>
<evidence type="ECO:0000259" key="17">
    <source>
        <dbReference type="Pfam" id="PF07885"/>
    </source>
</evidence>
<dbReference type="Pfam" id="PF07885">
    <property type="entry name" value="Ion_trans_2"/>
    <property type="match status" value="2"/>
</dbReference>
<evidence type="ECO:0000256" key="9">
    <source>
        <dbReference type="ARBA" id="ARBA00023065"/>
    </source>
</evidence>
<keyword evidence="12 14" id="KW-0407">Ion channel</keyword>
<keyword evidence="8 16" id="KW-1133">Transmembrane helix</keyword>
<reference evidence="18 19" key="1">
    <citation type="submission" date="2022-05" db="EMBL/GenBank/DDBJ databases">
        <title>Chromosome-level reference genomes for two strains of Caenorhabditis briggsae: an improved platform for comparative genomics.</title>
        <authorList>
            <person name="Stevens L."/>
            <person name="Andersen E.C."/>
        </authorList>
    </citation>
    <scope>NUCLEOTIDE SEQUENCE [LARGE SCALE GENOMIC DNA]</scope>
    <source>
        <strain evidence="18">QX1410_ONT</strain>
        <tissue evidence="18">Whole-organism</tissue>
    </source>
</reference>
<evidence type="ECO:0000256" key="5">
    <source>
        <dbReference type="ARBA" id="ARBA00022692"/>
    </source>
</evidence>
<dbReference type="InterPro" id="IPR013099">
    <property type="entry name" value="K_chnl_dom"/>
</dbReference>
<feature type="region of interest" description="Disordered" evidence="15">
    <location>
        <begin position="728"/>
        <end position="748"/>
    </location>
</feature>
<dbReference type="Proteomes" id="UP000827892">
    <property type="component" value="Chromosome X"/>
</dbReference>
<dbReference type="GO" id="GO:0005267">
    <property type="term" value="F:potassium channel activity"/>
    <property type="evidence" value="ECO:0007669"/>
    <property type="project" value="UniProtKB-KW"/>
</dbReference>
<dbReference type="EMBL" id="CP090896">
    <property type="protein sequence ID" value="ULT81174.1"/>
    <property type="molecule type" value="Genomic_DNA"/>
</dbReference>
<evidence type="ECO:0000256" key="1">
    <source>
        <dbReference type="ARBA" id="ARBA00004141"/>
    </source>
</evidence>
<keyword evidence="9 14" id="KW-0406">Ion transport</keyword>
<evidence type="ECO:0000256" key="16">
    <source>
        <dbReference type="SAM" id="Phobius"/>
    </source>
</evidence>
<proteinExistence type="inferred from homology"/>
<evidence type="ECO:0000256" key="7">
    <source>
        <dbReference type="ARBA" id="ARBA00022958"/>
    </source>
</evidence>
<sequence>MNKLFYNPVETLSSENSKKLVEVTIKRLPPNAVLYYPRGGQFIQWPAFGGHVTDEWLSKNRCPGEQALLRGTPLVVSADVKIPNSFPATELLIVTRVEGGSLRNEGKIGSQKPSEVPDQRAENAQIGGHQPSEVLDQTAEIALLKNEIALLKRKMTLFQFLRWFCQLIHLGSYYKFLILMMYTLFGAWMFKTLETTPLTEGIGKTPALIIKEPQDAFIFLKKFQETAAKMPDELLLQFVKNQSDILFAAYKAQEEIDWTWCLGILYSVETYTTIGYGYPVVRTWQARLATIIYAMIGVPFFLVYLASVGKTMSKTMARIDKRMRRTNFGKLLLYSRVPMANSEASEDPFSIRIAVMMLIIWICFTSAFFSVLEGWTYATSAYFFIVTISTIGYGDLIFQNQNMIPFNFSLILNGMCLVSMCFELTIKRIAKWKQNQFEKHMKKIQKMALLVYEKDLLVEDASHLDICINPNLMEYAATHTGEETIGFFGEMKEWAYGILVDHVIQSKLETNPNYADEELDEEEGQEMVNMVVGSNEGGTRKNTGILSSYSCTSKRMIRQTYHTLIDRIKALEQAKPRKNDMDSIMFIQFLENKKVVKLVELFKHPNQTTTSCQTDISGPVDQKTNQTMNEKIGSCFLQPTASPISIRSSKDGEIEVSLWSIAFKDLKFGGITEYFFYEGLIGQSTDSILYLDEDYVKIPVHMLRRRTLQPPMSPLSNQASSLKALVVQEQHEKDNSENQSKQRRRTSC</sequence>
<feature type="transmembrane region" description="Helical" evidence="16">
    <location>
        <begin position="375"/>
        <end position="394"/>
    </location>
</feature>
<comment type="similarity">
    <text evidence="2 14">Belongs to the two pore domain potassium channel (TC 1.A.1.8) family.</text>
</comment>
<comment type="subcellular location">
    <subcellularLocation>
        <location evidence="1">Membrane</location>
        <topology evidence="1">Multi-pass membrane protein</topology>
    </subcellularLocation>
</comment>
<keyword evidence="5 14" id="KW-0812">Transmembrane</keyword>
<dbReference type="InterPro" id="IPR003280">
    <property type="entry name" value="2pore_dom_K_chnl"/>
</dbReference>
<dbReference type="PANTHER" id="PTHR11003:SF152">
    <property type="entry name" value="TWIK FAMILY OF POTASSIUM CHANNELS PROTEIN 12"/>
    <property type="match status" value="1"/>
</dbReference>
<keyword evidence="6" id="KW-0631">Potassium channel</keyword>